<organism evidence="10 11">
    <name type="scientific">Labrys miyagiensis</name>
    <dbReference type="NCBI Taxonomy" id="346912"/>
    <lineage>
        <taxon>Bacteria</taxon>
        <taxon>Pseudomonadati</taxon>
        <taxon>Pseudomonadota</taxon>
        <taxon>Alphaproteobacteria</taxon>
        <taxon>Hyphomicrobiales</taxon>
        <taxon>Xanthobacteraceae</taxon>
        <taxon>Labrys</taxon>
    </lineage>
</organism>
<dbReference type="RefSeq" id="WP_284310482.1">
    <property type="nucleotide sequence ID" value="NZ_BSPC01000005.1"/>
</dbReference>
<sequence length="288" mass="32052">MQRLIQRYGKGLTAVLLALTAFWLLILVVLPEIIMVNYSLRPFLPVADIGGPRDGYTLANYATFFVSWIHIKVFLITVLVSCLVTAVCLAASYPVAYFMAKTISAKAAATLFMLALVPLLVSELLRTFAWKVILDYKGVLNSFTGLEVRWLSGYNGIAVGLVYTYILFMLLPVYSSIQSLDAHQIEAARDLGASRWQMHRRIVIPHANSGIAAGCVMVFMLSAGSILVPNLLESPNSRWFTQVIQQWFFESQDWHTGSAYAFLLLVLCLGFVAALLGLFRVRLADFGR</sequence>
<dbReference type="InterPro" id="IPR035906">
    <property type="entry name" value="MetI-like_sf"/>
</dbReference>
<dbReference type="PANTHER" id="PTHR42929:SF1">
    <property type="entry name" value="INNER MEMBRANE ABC TRANSPORTER PERMEASE PROTEIN YDCU-RELATED"/>
    <property type="match status" value="1"/>
</dbReference>
<dbReference type="PROSITE" id="PS50928">
    <property type="entry name" value="ABC_TM1"/>
    <property type="match status" value="1"/>
</dbReference>
<gene>
    <name evidence="10" type="ORF">GCM10007874_06910</name>
</gene>
<evidence type="ECO:0000256" key="8">
    <source>
        <dbReference type="RuleBase" id="RU363032"/>
    </source>
</evidence>
<feature type="transmembrane region" description="Helical" evidence="8">
    <location>
        <begin position="12"/>
        <end position="34"/>
    </location>
</feature>
<comment type="subcellular location">
    <subcellularLocation>
        <location evidence="1 8">Cell membrane</location>
        <topology evidence="1 8">Multi-pass membrane protein</topology>
    </subcellularLocation>
</comment>
<keyword evidence="11" id="KW-1185">Reference proteome</keyword>
<feature type="transmembrane region" description="Helical" evidence="8">
    <location>
        <begin position="111"/>
        <end position="133"/>
    </location>
</feature>
<feature type="domain" description="ABC transmembrane type-1" evidence="9">
    <location>
        <begin position="74"/>
        <end position="277"/>
    </location>
</feature>
<keyword evidence="6 8" id="KW-1133">Transmembrane helix</keyword>
<evidence type="ECO:0000313" key="10">
    <source>
        <dbReference type="EMBL" id="GLS17676.1"/>
    </source>
</evidence>
<feature type="transmembrane region" description="Helical" evidence="8">
    <location>
        <begin position="259"/>
        <end position="279"/>
    </location>
</feature>
<reference evidence="11" key="1">
    <citation type="journal article" date="2019" name="Int. J. Syst. Evol. Microbiol.">
        <title>The Global Catalogue of Microorganisms (GCM) 10K type strain sequencing project: providing services to taxonomists for standard genome sequencing and annotation.</title>
        <authorList>
            <consortium name="The Broad Institute Genomics Platform"/>
            <consortium name="The Broad Institute Genome Sequencing Center for Infectious Disease"/>
            <person name="Wu L."/>
            <person name="Ma J."/>
        </authorList>
    </citation>
    <scope>NUCLEOTIDE SEQUENCE [LARGE SCALE GENOMIC DNA]</scope>
    <source>
        <strain evidence="11">NBRC 101365</strain>
    </source>
</reference>
<name>A0ABQ6CHD5_9HYPH</name>
<evidence type="ECO:0000256" key="2">
    <source>
        <dbReference type="ARBA" id="ARBA00007069"/>
    </source>
</evidence>
<dbReference type="Gene3D" id="1.10.3720.10">
    <property type="entry name" value="MetI-like"/>
    <property type="match status" value="1"/>
</dbReference>
<comment type="similarity">
    <text evidence="2">Belongs to the binding-protein-dependent transport system permease family. CysTW subfamily.</text>
</comment>
<evidence type="ECO:0000256" key="3">
    <source>
        <dbReference type="ARBA" id="ARBA00022448"/>
    </source>
</evidence>
<evidence type="ECO:0000313" key="11">
    <source>
        <dbReference type="Proteomes" id="UP001156882"/>
    </source>
</evidence>
<dbReference type="CDD" id="cd06261">
    <property type="entry name" value="TM_PBP2"/>
    <property type="match status" value="1"/>
</dbReference>
<feature type="transmembrane region" description="Helical" evidence="8">
    <location>
        <begin position="73"/>
        <end position="99"/>
    </location>
</feature>
<evidence type="ECO:0000256" key="4">
    <source>
        <dbReference type="ARBA" id="ARBA00022475"/>
    </source>
</evidence>
<dbReference type="SUPFAM" id="SSF161098">
    <property type="entry name" value="MetI-like"/>
    <property type="match status" value="1"/>
</dbReference>
<protein>
    <submittedName>
        <fullName evidence="10">Spermidine/putrescine ABC transporter permease</fullName>
    </submittedName>
</protein>
<dbReference type="EMBL" id="BSPC01000005">
    <property type="protein sequence ID" value="GLS17676.1"/>
    <property type="molecule type" value="Genomic_DNA"/>
</dbReference>
<keyword evidence="7 8" id="KW-0472">Membrane</keyword>
<keyword evidence="4" id="KW-1003">Cell membrane</keyword>
<evidence type="ECO:0000259" key="9">
    <source>
        <dbReference type="PROSITE" id="PS50928"/>
    </source>
</evidence>
<evidence type="ECO:0000256" key="1">
    <source>
        <dbReference type="ARBA" id="ARBA00004651"/>
    </source>
</evidence>
<keyword evidence="3 8" id="KW-0813">Transport</keyword>
<dbReference type="Pfam" id="PF00528">
    <property type="entry name" value="BPD_transp_1"/>
    <property type="match status" value="1"/>
</dbReference>
<accession>A0ABQ6CHD5</accession>
<dbReference type="InterPro" id="IPR000515">
    <property type="entry name" value="MetI-like"/>
</dbReference>
<feature type="transmembrane region" description="Helical" evidence="8">
    <location>
        <begin position="207"/>
        <end position="228"/>
    </location>
</feature>
<evidence type="ECO:0000256" key="7">
    <source>
        <dbReference type="ARBA" id="ARBA00023136"/>
    </source>
</evidence>
<dbReference type="PANTHER" id="PTHR42929">
    <property type="entry name" value="INNER MEMBRANE ABC TRANSPORTER PERMEASE PROTEIN YDCU-RELATED-RELATED"/>
    <property type="match status" value="1"/>
</dbReference>
<keyword evidence="5 8" id="KW-0812">Transmembrane</keyword>
<evidence type="ECO:0000256" key="5">
    <source>
        <dbReference type="ARBA" id="ARBA00022692"/>
    </source>
</evidence>
<dbReference type="Proteomes" id="UP001156882">
    <property type="component" value="Unassembled WGS sequence"/>
</dbReference>
<evidence type="ECO:0000256" key="6">
    <source>
        <dbReference type="ARBA" id="ARBA00022989"/>
    </source>
</evidence>
<feature type="transmembrane region" description="Helical" evidence="8">
    <location>
        <begin position="153"/>
        <end position="174"/>
    </location>
</feature>
<proteinExistence type="inferred from homology"/>
<comment type="caution">
    <text evidence="10">The sequence shown here is derived from an EMBL/GenBank/DDBJ whole genome shotgun (WGS) entry which is preliminary data.</text>
</comment>